<keyword evidence="1" id="KW-0812">Transmembrane</keyword>
<feature type="transmembrane region" description="Helical" evidence="1">
    <location>
        <begin position="137"/>
        <end position="154"/>
    </location>
</feature>
<evidence type="ECO:0000313" key="3">
    <source>
        <dbReference type="Proteomes" id="UP000186917"/>
    </source>
</evidence>
<keyword evidence="3" id="KW-1185">Reference proteome</keyword>
<reference evidence="3" key="1">
    <citation type="submission" date="2017-01" db="EMBL/GenBank/DDBJ databases">
        <authorList>
            <person name="Varghese N."/>
            <person name="Submissions S."/>
        </authorList>
    </citation>
    <scope>NUCLEOTIDE SEQUENCE [LARGE SCALE GENOMIC DNA]</scope>
    <source>
        <strain evidence="3">DSM 21054</strain>
    </source>
</reference>
<organism evidence="2 3">
    <name type="scientific">Filimonas lacunae</name>
    <dbReference type="NCBI Taxonomy" id="477680"/>
    <lineage>
        <taxon>Bacteria</taxon>
        <taxon>Pseudomonadati</taxon>
        <taxon>Bacteroidota</taxon>
        <taxon>Chitinophagia</taxon>
        <taxon>Chitinophagales</taxon>
        <taxon>Chitinophagaceae</taxon>
        <taxon>Filimonas</taxon>
    </lineage>
</organism>
<evidence type="ECO:0000256" key="1">
    <source>
        <dbReference type="SAM" id="Phobius"/>
    </source>
</evidence>
<name>A0A173MGM1_9BACT</name>
<protein>
    <submittedName>
        <fullName evidence="2">Uncharacterized protein</fullName>
    </submittedName>
</protein>
<keyword evidence="1" id="KW-1133">Transmembrane helix</keyword>
<feature type="transmembrane region" description="Helical" evidence="1">
    <location>
        <begin position="112"/>
        <end position="131"/>
    </location>
</feature>
<proteinExistence type="predicted"/>
<gene>
    <name evidence="2" type="ORF">SAMN05421788_107306</name>
</gene>
<dbReference type="STRING" id="477680.SAMN05421788_107306"/>
<accession>A0A173MGM1</accession>
<evidence type="ECO:0000313" key="2">
    <source>
        <dbReference type="EMBL" id="SIT27740.1"/>
    </source>
</evidence>
<dbReference type="KEGG" id="fln:FLA_2665"/>
<dbReference type="RefSeq" id="WP_076380943.1">
    <property type="nucleotide sequence ID" value="NZ_AP017422.1"/>
</dbReference>
<keyword evidence="1" id="KW-0472">Membrane</keyword>
<dbReference type="AlphaFoldDB" id="A0A173MGM1"/>
<dbReference type="Proteomes" id="UP000186917">
    <property type="component" value="Unassembled WGS sequence"/>
</dbReference>
<feature type="transmembrane region" description="Helical" evidence="1">
    <location>
        <begin position="17"/>
        <end position="44"/>
    </location>
</feature>
<dbReference type="EMBL" id="FTOR01000007">
    <property type="protein sequence ID" value="SIT27740.1"/>
    <property type="molecule type" value="Genomic_DNA"/>
</dbReference>
<sequence length="250" mass="28932">MVYSNDESDKAIRQRNFYLYVYVLPGVLFLLMMALVYVAAYVYHTGRGEIIFLLISSLSYVTQGHNYQKEKWAKMPDGTYYHIKSILQNQPFYLDEPASYEAEFFQPRWQKIFVLLFGVGLAIVGVGGFVFYKVSPFVAFFLALQGIFFTLWGAKKLSDNSASLKLDKKGLWMKRLEFVPWTAVVDVRITEDDTGDNKHAYLEVYLHNTIFARIGKPDARLEITYLSEKSKIKPLIEEYRSLAIQTPVHE</sequence>